<organism evidence="2 3">
    <name type="scientific">Corynebacterium argentoratense DSM 44202</name>
    <dbReference type="NCBI Taxonomy" id="1348662"/>
    <lineage>
        <taxon>Bacteria</taxon>
        <taxon>Bacillati</taxon>
        <taxon>Actinomycetota</taxon>
        <taxon>Actinomycetes</taxon>
        <taxon>Mycobacteriales</taxon>
        <taxon>Corynebacteriaceae</taxon>
        <taxon>Corynebacterium</taxon>
    </lineage>
</organism>
<dbReference type="GeneID" id="78248948"/>
<proteinExistence type="predicted"/>
<feature type="transmembrane region" description="Helical" evidence="1">
    <location>
        <begin position="7"/>
        <end position="24"/>
    </location>
</feature>
<keyword evidence="3" id="KW-1185">Reference proteome</keyword>
<dbReference type="EMBL" id="CP006365">
    <property type="protein sequence ID" value="AGU14265.1"/>
    <property type="molecule type" value="Genomic_DNA"/>
</dbReference>
<dbReference type="AlphaFoldDB" id="U3GS82"/>
<dbReference type="eggNOG" id="COG2339">
    <property type="taxonomic scope" value="Bacteria"/>
</dbReference>
<dbReference type="KEGG" id="caz:CARG_00290"/>
<name>U3GS82_9CORY</name>
<protein>
    <recommendedName>
        <fullName evidence="4">Protease PrsW</fullName>
    </recommendedName>
</protein>
<keyword evidence="1" id="KW-1133">Transmembrane helix</keyword>
<dbReference type="OrthoDB" id="9785431at2"/>
<feature type="transmembrane region" description="Helical" evidence="1">
    <location>
        <begin position="30"/>
        <end position="48"/>
    </location>
</feature>
<keyword evidence="1" id="KW-0812">Transmembrane</keyword>
<feature type="transmembrane region" description="Helical" evidence="1">
    <location>
        <begin position="235"/>
        <end position="256"/>
    </location>
</feature>
<dbReference type="PANTHER" id="PTHR36844:SF1">
    <property type="entry name" value="PROTEASE PRSW"/>
    <property type="match status" value="1"/>
</dbReference>
<evidence type="ECO:0000313" key="3">
    <source>
        <dbReference type="Proteomes" id="UP000016943"/>
    </source>
</evidence>
<dbReference type="RefSeq" id="WP_020975386.1">
    <property type="nucleotide sequence ID" value="NC_022198.1"/>
</dbReference>
<dbReference type="STRING" id="1348662.CARG_00290"/>
<dbReference type="Proteomes" id="UP000016943">
    <property type="component" value="Chromosome"/>
</dbReference>
<feature type="transmembrane region" description="Helical" evidence="1">
    <location>
        <begin position="174"/>
        <end position="196"/>
    </location>
</feature>
<keyword evidence="1" id="KW-0472">Membrane</keyword>
<evidence type="ECO:0008006" key="4">
    <source>
        <dbReference type="Google" id="ProtNLM"/>
    </source>
</evidence>
<dbReference type="InterPro" id="IPR026898">
    <property type="entry name" value="PrsW"/>
</dbReference>
<feature type="transmembrane region" description="Helical" evidence="1">
    <location>
        <begin position="203"/>
        <end position="223"/>
    </location>
</feature>
<evidence type="ECO:0000313" key="2">
    <source>
        <dbReference type="EMBL" id="AGU14265.1"/>
    </source>
</evidence>
<dbReference type="GO" id="GO:0008233">
    <property type="term" value="F:peptidase activity"/>
    <property type="evidence" value="ECO:0007669"/>
    <property type="project" value="InterPro"/>
</dbReference>
<gene>
    <name evidence="2" type="ORF">CARG_00290</name>
</gene>
<feature type="transmembrane region" description="Helical" evidence="1">
    <location>
        <begin position="60"/>
        <end position="93"/>
    </location>
</feature>
<reference evidence="2 3" key="1">
    <citation type="journal article" date="2013" name="Genome Announc.">
        <title>Whole-Genome Sequence of the Clinical Strain Corynebacterium argentoratense DSM 44202, Isolated from a Human Throat Specimen.</title>
        <authorList>
            <person name="Bomholt C."/>
            <person name="Glaub A."/>
            <person name="Gravermann K."/>
            <person name="Albersmeier A."/>
            <person name="Brinkrolf K."/>
            <person name="Ruckert C."/>
            <person name="Tauch A."/>
        </authorList>
    </citation>
    <scope>NUCLEOTIDE SEQUENCE [LARGE SCALE GENOMIC DNA]</scope>
    <source>
        <strain evidence="2">DSM 44202</strain>
    </source>
</reference>
<dbReference type="HOGENOM" id="CLU_062185_0_0_11"/>
<dbReference type="Pfam" id="PF13367">
    <property type="entry name" value="PrsW-protease"/>
    <property type="match status" value="1"/>
</dbReference>
<dbReference type="PATRIC" id="fig|1348662.3.peg.56"/>
<dbReference type="PANTHER" id="PTHR36844">
    <property type="entry name" value="PROTEASE PRSW"/>
    <property type="match status" value="1"/>
</dbReference>
<evidence type="ECO:0000256" key="1">
    <source>
        <dbReference type="SAM" id="Phobius"/>
    </source>
</evidence>
<accession>U3GS82</accession>
<sequence length="269" mass="29276">MSKISFWSLWITLAIGTIVGIGVMQSWSAVMLGVALSVVEVSLFVLLLRLLPQWPQGKSWWLLPALLWGGFASMVIIFATGTSASTLMIMYGLDMFEASMGGAYPEEAVKALGVFLVLTAYRNFNRPWHGLVVGIVVGIGFEVVENTLYGGTGAVLDPVSDVAGTLSMWGMRTIFGPGIHGMLSGIAGWGIGLALFSAQRGVIWRLSQVCGWLFLAFACHFTWNIQWPSEDTSVMVMVCVGVVMYSTVIGIVAYSWKKAKKPDFAMVHY</sequence>